<protein>
    <recommendedName>
        <fullName evidence="2">DUF1648 domain-containing protein</fullName>
    </recommendedName>
</protein>
<gene>
    <name evidence="3" type="ORF">Krac_7617</name>
</gene>
<accession>D6TKM4</accession>
<feature type="transmembrane region" description="Helical" evidence="1">
    <location>
        <begin position="206"/>
        <end position="225"/>
    </location>
</feature>
<dbReference type="FunCoup" id="D6TKM4">
    <property type="interactions" value="2"/>
</dbReference>
<dbReference type="RefSeq" id="WP_007910547.1">
    <property type="nucleotide sequence ID" value="NZ_ADVG01000002.1"/>
</dbReference>
<feature type="transmembrane region" description="Helical" evidence="1">
    <location>
        <begin position="63"/>
        <end position="81"/>
    </location>
</feature>
<dbReference type="OrthoDB" id="9808690at2"/>
<comment type="caution">
    <text evidence="3">The sequence shown here is derived from an EMBL/GenBank/DDBJ whole genome shotgun (WGS) entry which is preliminary data.</text>
</comment>
<dbReference type="Pfam" id="PF13630">
    <property type="entry name" value="SdpI"/>
    <property type="match status" value="1"/>
</dbReference>
<dbReference type="InterPro" id="IPR012867">
    <property type="entry name" value="DUF1648"/>
</dbReference>
<dbReference type="PANTHER" id="PTHR37810">
    <property type="entry name" value="IMMUNITY PROTEIN SDPI"/>
    <property type="match status" value="1"/>
</dbReference>
<name>D6TKM4_KTERA</name>
<dbReference type="Proteomes" id="UP000004508">
    <property type="component" value="Unassembled WGS sequence"/>
</dbReference>
<evidence type="ECO:0000313" key="3">
    <source>
        <dbReference type="EMBL" id="EFH86324.1"/>
    </source>
</evidence>
<dbReference type="Pfam" id="PF07853">
    <property type="entry name" value="DUF1648"/>
    <property type="match status" value="1"/>
</dbReference>
<keyword evidence="1" id="KW-0812">Transmembrane</keyword>
<reference evidence="3 4" key="1">
    <citation type="journal article" date="2011" name="Stand. Genomic Sci.">
        <title>Non-contiguous finished genome sequence and contextual data of the filamentous soil bacterium Ktedonobacter racemifer type strain (SOSP1-21).</title>
        <authorList>
            <person name="Chang Y.J."/>
            <person name="Land M."/>
            <person name="Hauser L."/>
            <person name="Chertkov O."/>
            <person name="Del Rio T.G."/>
            <person name="Nolan M."/>
            <person name="Copeland A."/>
            <person name="Tice H."/>
            <person name="Cheng J.F."/>
            <person name="Lucas S."/>
            <person name="Han C."/>
            <person name="Goodwin L."/>
            <person name="Pitluck S."/>
            <person name="Ivanova N."/>
            <person name="Ovchinikova G."/>
            <person name="Pati A."/>
            <person name="Chen A."/>
            <person name="Palaniappan K."/>
            <person name="Mavromatis K."/>
            <person name="Liolios K."/>
            <person name="Brettin T."/>
            <person name="Fiebig A."/>
            <person name="Rohde M."/>
            <person name="Abt B."/>
            <person name="Goker M."/>
            <person name="Detter J.C."/>
            <person name="Woyke T."/>
            <person name="Bristow J."/>
            <person name="Eisen J.A."/>
            <person name="Markowitz V."/>
            <person name="Hugenholtz P."/>
            <person name="Kyrpides N.C."/>
            <person name="Klenk H.P."/>
            <person name="Lapidus A."/>
        </authorList>
    </citation>
    <scope>NUCLEOTIDE SEQUENCE [LARGE SCALE GENOMIC DNA]</scope>
    <source>
        <strain evidence="4">DSM 44963</strain>
    </source>
</reference>
<dbReference type="PANTHER" id="PTHR37810:SF5">
    <property type="entry name" value="IMMUNITY PROTEIN SDPI"/>
    <property type="match status" value="1"/>
</dbReference>
<feature type="transmembrane region" description="Helical" evidence="1">
    <location>
        <begin position="180"/>
        <end position="200"/>
    </location>
</feature>
<dbReference type="InterPro" id="IPR025962">
    <property type="entry name" value="SdpI/YhfL"/>
</dbReference>
<feature type="transmembrane region" description="Helical" evidence="1">
    <location>
        <begin position="21"/>
        <end position="43"/>
    </location>
</feature>
<evidence type="ECO:0000256" key="1">
    <source>
        <dbReference type="SAM" id="Phobius"/>
    </source>
</evidence>
<dbReference type="AlphaFoldDB" id="D6TKM4"/>
<feature type="transmembrane region" description="Helical" evidence="1">
    <location>
        <begin position="101"/>
        <end position="126"/>
    </location>
</feature>
<evidence type="ECO:0000259" key="2">
    <source>
        <dbReference type="Pfam" id="PF07853"/>
    </source>
</evidence>
<feature type="domain" description="DUF1648" evidence="2">
    <location>
        <begin position="28"/>
        <end position="73"/>
    </location>
</feature>
<keyword evidence="1" id="KW-1133">Transmembrane helix</keyword>
<keyword evidence="4" id="KW-1185">Reference proteome</keyword>
<dbReference type="PIRSF" id="PIRSF038959">
    <property type="entry name" value="SdpI"/>
    <property type="match status" value="1"/>
</dbReference>
<keyword evidence="1" id="KW-0472">Membrane</keyword>
<dbReference type="eggNOG" id="COG5658">
    <property type="taxonomic scope" value="Bacteria"/>
</dbReference>
<sequence>MSASDNEREKIAPQPKTWTMPVVLMTTILVLQIIIAIVTYPFLPDQVPSHWNIAGQVNSYAPKLIAIGLFPLISFMLLVVLRGLVKMGPRLTRDGESSNRFFIDIALSSVMLLMLVLQMTVVAFSLGVKLDLPFVICFVISLFFIVLGNYMGKLRRNFWAGIRTPWSLANSVVWERTHRLGGWLFVAAGLVGILCSFIPSLRLWGILVPIMVISIFLYIYSYICYRQQVQAGNEPLSPPFDGGN</sequence>
<dbReference type="InterPro" id="IPR026272">
    <property type="entry name" value="SdpI"/>
</dbReference>
<dbReference type="EMBL" id="ADVG01000002">
    <property type="protein sequence ID" value="EFH86324.1"/>
    <property type="molecule type" value="Genomic_DNA"/>
</dbReference>
<feature type="transmembrane region" description="Helical" evidence="1">
    <location>
        <begin position="132"/>
        <end position="150"/>
    </location>
</feature>
<organism evidence="3 4">
    <name type="scientific">Ktedonobacter racemifer DSM 44963</name>
    <dbReference type="NCBI Taxonomy" id="485913"/>
    <lineage>
        <taxon>Bacteria</taxon>
        <taxon>Bacillati</taxon>
        <taxon>Chloroflexota</taxon>
        <taxon>Ktedonobacteria</taxon>
        <taxon>Ktedonobacterales</taxon>
        <taxon>Ktedonobacteraceae</taxon>
        <taxon>Ktedonobacter</taxon>
    </lineage>
</organism>
<dbReference type="STRING" id="485913.Krac_7617"/>
<dbReference type="GO" id="GO:0009636">
    <property type="term" value="P:response to toxic substance"/>
    <property type="evidence" value="ECO:0007669"/>
    <property type="project" value="TreeGrafter"/>
</dbReference>
<proteinExistence type="predicted"/>
<dbReference type="InParanoid" id="D6TKM4"/>
<evidence type="ECO:0000313" key="4">
    <source>
        <dbReference type="Proteomes" id="UP000004508"/>
    </source>
</evidence>